<dbReference type="AlphaFoldDB" id="A0A8I0KNI6"/>
<keyword evidence="2" id="KW-0678">Repressor</keyword>
<feature type="domain" description="HTH deoR-type" evidence="7">
    <location>
        <begin position="10"/>
        <end position="65"/>
    </location>
</feature>
<proteinExistence type="predicted"/>
<dbReference type="InterPro" id="IPR001034">
    <property type="entry name" value="DeoR_HTH"/>
</dbReference>
<reference evidence="8 9" key="1">
    <citation type="submission" date="2020-08" db="EMBL/GenBank/DDBJ databases">
        <title>Winkia gen. nov., sp. nov., isolated from faeces of the Anser albifrons in China.</title>
        <authorList>
            <person name="Liu Q."/>
        </authorList>
    </citation>
    <scope>NUCLEOTIDE SEQUENCE [LARGE SCALE GENOMIC DNA]</scope>
    <source>
        <strain evidence="8 9">C62</strain>
    </source>
</reference>
<gene>
    <name evidence="8" type="ORF">H8R10_03600</name>
</gene>
<evidence type="ECO:0000313" key="9">
    <source>
        <dbReference type="Proteomes" id="UP000627538"/>
    </source>
</evidence>
<dbReference type="GO" id="GO:0003677">
    <property type="term" value="F:DNA binding"/>
    <property type="evidence" value="ECO:0007669"/>
    <property type="project" value="UniProtKB-KW"/>
</dbReference>
<dbReference type="Pfam" id="PF08220">
    <property type="entry name" value="HTH_DeoR"/>
    <property type="match status" value="1"/>
</dbReference>
<evidence type="ECO:0000259" key="7">
    <source>
        <dbReference type="PROSITE" id="PS51000"/>
    </source>
</evidence>
<dbReference type="SUPFAM" id="SSF46785">
    <property type="entry name" value="Winged helix' DNA-binding domain"/>
    <property type="match status" value="1"/>
</dbReference>
<dbReference type="Pfam" id="PF00455">
    <property type="entry name" value="DeoRC"/>
    <property type="match status" value="1"/>
</dbReference>
<evidence type="ECO:0000256" key="4">
    <source>
        <dbReference type="ARBA" id="ARBA00023125"/>
    </source>
</evidence>
<dbReference type="Gene3D" id="1.10.10.10">
    <property type="entry name" value="Winged helix-like DNA-binding domain superfamily/Winged helix DNA-binding domain"/>
    <property type="match status" value="1"/>
</dbReference>
<dbReference type="PANTHER" id="PTHR30363:SF4">
    <property type="entry name" value="GLYCEROL-3-PHOSPHATE REGULON REPRESSOR"/>
    <property type="match status" value="1"/>
</dbReference>
<evidence type="ECO:0000256" key="5">
    <source>
        <dbReference type="ARBA" id="ARBA00023163"/>
    </source>
</evidence>
<comment type="caution">
    <text evidence="8">The sequence shown here is derived from an EMBL/GenBank/DDBJ whole genome shotgun (WGS) entry which is preliminary data.</text>
</comment>
<dbReference type="InterPro" id="IPR018356">
    <property type="entry name" value="Tscrpt_reg_HTH_DeoR_CS"/>
</dbReference>
<evidence type="ECO:0000313" key="8">
    <source>
        <dbReference type="EMBL" id="MBD3689316.1"/>
    </source>
</evidence>
<dbReference type="SMART" id="SM01134">
    <property type="entry name" value="DeoRC"/>
    <property type="match status" value="1"/>
</dbReference>
<keyword evidence="4" id="KW-0238">DNA-binding</keyword>
<evidence type="ECO:0000256" key="6">
    <source>
        <dbReference type="ARBA" id="ARBA00024937"/>
    </source>
</evidence>
<dbReference type="Gene3D" id="3.40.50.1360">
    <property type="match status" value="1"/>
</dbReference>
<dbReference type="InterPro" id="IPR050313">
    <property type="entry name" value="Carb_Metab_HTH_regulators"/>
</dbReference>
<dbReference type="PRINTS" id="PR00037">
    <property type="entry name" value="HTHLACR"/>
</dbReference>
<evidence type="ECO:0000256" key="3">
    <source>
        <dbReference type="ARBA" id="ARBA00023015"/>
    </source>
</evidence>
<dbReference type="InterPro" id="IPR036390">
    <property type="entry name" value="WH_DNA-bd_sf"/>
</dbReference>
<dbReference type="RefSeq" id="WP_191071374.1">
    <property type="nucleotide sequence ID" value="NZ_CP060506.1"/>
</dbReference>
<dbReference type="Proteomes" id="UP000627538">
    <property type="component" value="Unassembled WGS sequence"/>
</dbReference>
<dbReference type="InterPro" id="IPR036388">
    <property type="entry name" value="WH-like_DNA-bd_sf"/>
</dbReference>
<evidence type="ECO:0000256" key="1">
    <source>
        <dbReference type="ARBA" id="ARBA00021390"/>
    </source>
</evidence>
<dbReference type="GO" id="GO:0003700">
    <property type="term" value="F:DNA-binding transcription factor activity"/>
    <property type="evidence" value="ECO:0007669"/>
    <property type="project" value="InterPro"/>
</dbReference>
<keyword evidence="3" id="KW-0805">Transcription regulation</keyword>
<protein>
    <recommendedName>
        <fullName evidence="1">Lactose phosphotransferase system repressor</fullName>
    </recommendedName>
</protein>
<dbReference type="InterPro" id="IPR037171">
    <property type="entry name" value="NagB/RpiA_transferase-like"/>
</dbReference>
<dbReference type="PROSITE" id="PS00894">
    <property type="entry name" value="HTH_DEOR_1"/>
    <property type="match status" value="1"/>
</dbReference>
<accession>A0A8I0KNI6</accession>
<name>A0A8I0KNI6_9ACTO</name>
<sequence length="259" mass="27797">MAPARNQVGAHARRAAMLEMIREAGQCAAADLAEHFGVSGETVRRDLRALERGGQIERSYGSARALAPSTWESRLAAREALDGEQKHRIAARAAEFIDDATTIFIDEGHLPSLILDHLPGRPLTIVTSSLLSALKAASIPHVTCLQLGGRVRSVTMGVVDHFGVEMLSGLSIDLAFIGANGIDENGWMSTPDPAVAAMKKQAIACSRRSVFVGTHAKFAQTSFVRFAHLAQMQAAVTGSELSAFKVRQLARHEVPIIRA</sequence>
<keyword evidence="5" id="KW-0804">Transcription</keyword>
<dbReference type="EMBL" id="JACRUO010000001">
    <property type="protein sequence ID" value="MBD3689316.1"/>
    <property type="molecule type" value="Genomic_DNA"/>
</dbReference>
<dbReference type="PROSITE" id="PS51000">
    <property type="entry name" value="HTH_DEOR_2"/>
    <property type="match status" value="1"/>
</dbReference>
<dbReference type="PANTHER" id="PTHR30363">
    <property type="entry name" value="HTH-TYPE TRANSCRIPTIONAL REGULATOR SRLR-RELATED"/>
    <property type="match status" value="1"/>
</dbReference>
<organism evidence="8 9">
    <name type="scientific">Nanchangia anserum</name>
    <dbReference type="NCBI Taxonomy" id="2692125"/>
    <lineage>
        <taxon>Bacteria</taxon>
        <taxon>Bacillati</taxon>
        <taxon>Actinomycetota</taxon>
        <taxon>Actinomycetes</taxon>
        <taxon>Actinomycetales</taxon>
        <taxon>Actinomycetaceae</taxon>
        <taxon>Nanchangia</taxon>
    </lineage>
</organism>
<keyword evidence="9" id="KW-1185">Reference proteome</keyword>
<evidence type="ECO:0000256" key="2">
    <source>
        <dbReference type="ARBA" id="ARBA00022491"/>
    </source>
</evidence>
<dbReference type="SUPFAM" id="SSF100950">
    <property type="entry name" value="NagB/RpiA/CoA transferase-like"/>
    <property type="match status" value="1"/>
</dbReference>
<comment type="function">
    <text evidence="6">Repressor of the lactose catabolism operon. Galactose-6-phosphate is the inducer.</text>
</comment>
<dbReference type="SMART" id="SM00420">
    <property type="entry name" value="HTH_DEOR"/>
    <property type="match status" value="1"/>
</dbReference>
<dbReference type="InterPro" id="IPR014036">
    <property type="entry name" value="DeoR-like_C"/>
</dbReference>